<gene>
    <name evidence="2" type="ORF">ANN_19363</name>
</gene>
<proteinExistence type="predicted"/>
<name>A0ABQ8SA01_PERAM</name>
<evidence type="ECO:0000313" key="2">
    <source>
        <dbReference type="EMBL" id="KAJ4430772.1"/>
    </source>
</evidence>
<dbReference type="Proteomes" id="UP001148838">
    <property type="component" value="Unassembled WGS sequence"/>
</dbReference>
<feature type="region of interest" description="Disordered" evidence="1">
    <location>
        <begin position="1"/>
        <end position="21"/>
    </location>
</feature>
<evidence type="ECO:0000256" key="1">
    <source>
        <dbReference type="SAM" id="MobiDB-lite"/>
    </source>
</evidence>
<organism evidence="2 3">
    <name type="scientific">Periplaneta americana</name>
    <name type="common">American cockroach</name>
    <name type="synonym">Blatta americana</name>
    <dbReference type="NCBI Taxonomy" id="6978"/>
    <lineage>
        <taxon>Eukaryota</taxon>
        <taxon>Metazoa</taxon>
        <taxon>Ecdysozoa</taxon>
        <taxon>Arthropoda</taxon>
        <taxon>Hexapoda</taxon>
        <taxon>Insecta</taxon>
        <taxon>Pterygota</taxon>
        <taxon>Neoptera</taxon>
        <taxon>Polyneoptera</taxon>
        <taxon>Dictyoptera</taxon>
        <taxon>Blattodea</taxon>
        <taxon>Blattoidea</taxon>
        <taxon>Blattidae</taxon>
        <taxon>Blattinae</taxon>
        <taxon>Periplaneta</taxon>
    </lineage>
</organism>
<accession>A0ABQ8SA01</accession>
<evidence type="ECO:0000313" key="3">
    <source>
        <dbReference type="Proteomes" id="UP001148838"/>
    </source>
</evidence>
<dbReference type="EMBL" id="JAJSOF020000031">
    <property type="protein sequence ID" value="KAJ4430772.1"/>
    <property type="molecule type" value="Genomic_DNA"/>
</dbReference>
<keyword evidence="3" id="KW-1185">Reference proteome</keyword>
<protein>
    <submittedName>
        <fullName evidence="2">Uncharacterized protein</fullName>
    </submittedName>
</protein>
<comment type="caution">
    <text evidence="2">The sequence shown here is derived from an EMBL/GenBank/DDBJ whole genome shotgun (WGS) entry which is preliminary data.</text>
</comment>
<sequence>MAGLCEGGNEPPGSLKANGVGDNDVDDGMRIEAVLRLFVVQWSRHFKPCKIDYWILFLPEFPYHVIRL</sequence>
<reference evidence="2 3" key="1">
    <citation type="journal article" date="2022" name="Allergy">
        <title>Genome assembly and annotation of Periplaneta americana reveal a comprehensive cockroach allergen profile.</title>
        <authorList>
            <person name="Wang L."/>
            <person name="Xiong Q."/>
            <person name="Saelim N."/>
            <person name="Wang L."/>
            <person name="Nong W."/>
            <person name="Wan A.T."/>
            <person name="Shi M."/>
            <person name="Liu X."/>
            <person name="Cao Q."/>
            <person name="Hui J.H.L."/>
            <person name="Sookrung N."/>
            <person name="Leung T.F."/>
            <person name="Tungtrongchitr A."/>
            <person name="Tsui S.K.W."/>
        </authorList>
    </citation>
    <scope>NUCLEOTIDE SEQUENCE [LARGE SCALE GENOMIC DNA]</scope>
    <source>
        <strain evidence="2">PWHHKU_190912</strain>
    </source>
</reference>